<keyword evidence="7" id="KW-0413">Isomerase</keyword>
<evidence type="ECO:0000256" key="4">
    <source>
        <dbReference type="ARBA" id="ARBA00022806"/>
    </source>
</evidence>
<keyword evidence="6" id="KW-0238">DNA-binding</keyword>
<organism evidence="14 15">
    <name type="scientific">Hypnocyclicus thermotrophus</name>
    <dbReference type="NCBI Taxonomy" id="1627895"/>
    <lineage>
        <taxon>Bacteria</taxon>
        <taxon>Fusobacteriati</taxon>
        <taxon>Fusobacteriota</taxon>
        <taxon>Fusobacteriia</taxon>
        <taxon>Fusobacteriales</taxon>
        <taxon>Fusobacteriaceae</taxon>
        <taxon>Hypnocyclicus</taxon>
    </lineage>
</organism>
<proteinExistence type="inferred from homology"/>
<evidence type="ECO:0000256" key="11">
    <source>
        <dbReference type="PROSITE-ProRule" id="PRU00560"/>
    </source>
</evidence>
<dbReference type="CDD" id="cd17932">
    <property type="entry name" value="DEXQc_UvrD"/>
    <property type="match status" value="1"/>
</dbReference>
<dbReference type="PROSITE" id="PS51198">
    <property type="entry name" value="UVRD_HELICASE_ATP_BIND"/>
    <property type="match status" value="1"/>
</dbReference>
<keyword evidence="4 11" id="KW-0347">Helicase</keyword>
<dbReference type="PANTHER" id="PTHR11070:SF2">
    <property type="entry name" value="ATP-DEPENDENT DNA HELICASE SRS2"/>
    <property type="match status" value="1"/>
</dbReference>
<dbReference type="Pfam" id="PF00580">
    <property type="entry name" value="UvrD-helicase"/>
    <property type="match status" value="1"/>
</dbReference>
<dbReference type="GO" id="GO:0005524">
    <property type="term" value="F:ATP binding"/>
    <property type="evidence" value="ECO:0007669"/>
    <property type="project" value="UniProtKB-UniRule"/>
</dbReference>
<evidence type="ECO:0000313" key="14">
    <source>
        <dbReference type="EMBL" id="TDT71877.1"/>
    </source>
</evidence>
<comment type="caution">
    <text evidence="14">The sequence shown here is derived from an EMBL/GenBank/DDBJ whole genome shotgun (WGS) entry which is preliminary data.</text>
</comment>
<feature type="domain" description="UvrD-like helicase ATP-binding" evidence="12">
    <location>
        <begin position="5"/>
        <end position="283"/>
    </location>
</feature>
<evidence type="ECO:0000256" key="3">
    <source>
        <dbReference type="ARBA" id="ARBA00022801"/>
    </source>
</evidence>
<evidence type="ECO:0000256" key="9">
    <source>
        <dbReference type="ARBA" id="ARBA00034808"/>
    </source>
</evidence>
<dbReference type="GO" id="GO:0043138">
    <property type="term" value="F:3'-5' DNA helicase activity"/>
    <property type="evidence" value="ECO:0007669"/>
    <property type="project" value="UniProtKB-EC"/>
</dbReference>
<evidence type="ECO:0000256" key="5">
    <source>
        <dbReference type="ARBA" id="ARBA00022840"/>
    </source>
</evidence>
<dbReference type="GO" id="GO:0016787">
    <property type="term" value="F:hydrolase activity"/>
    <property type="evidence" value="ECO:0007669"/>
    <property type="project" value="UniProtKB-UniRule"/>
</dbReference>
<name>A0AA46I5Z2_9FUSO</name>
<protein>
    <recommendedName>
        <fullName evidence="9">DNA 3'-5' helicase</fullName>
        <ecNumber evidence="9">5.6.2.4</ecNumber>
    </recommendedName>
</protein>
<dbReference type="PANTHER" id="PTHR11070">
    <property type="entry name" value="UVRD / RECB / PCRA DNA HELICASE FAMILY MEMBER"/>
    <property type="match status" value="1"/>
</dbReference>
<dbReference type="GO" id="GO:0003677">
    <property type="term" value="F:DNA binding"/>
    <property type="evidence" value="ECO:0007669"/>
    <property type="project" value="UniProtKB-KW"/>
</dbReference>
<gene>
    <name evidence="14" type="ORF">EV215_0569</name>
</gene>
<dbReference type="InterPro" id="IPR027417">
    <property type="entry name" value="P-loop_NTPase"/>
</dbReference>
<dbReference type="Pfam" id="PF13361">
    <property type="entry name" value="UvrD_C"/>
    <property type="match status" value="1"/>
</dbReference>
<dbReference type="Gene3D" id="3.40.50.300">
    <property type="entry name" value="P-loop containing nucleotide triphosphate hydrolases"/>
    <property type="match status" value="2"/>
</dbReference>
<keyword evidence="15" id="KW-1185">Reference proteome</keyword>
<evidence type="ECO:0000256" key="10">
    <source>
        <dbReference type="ARBA" id="ARBA00048988"/>
    </source>
</evidence>
<evidence type="ECO:0000313" key="15">
    <source>
        <dbReference type="Proteomes" id="UP000294678"/>
    </source>
</evidence>
<dbReference type="GO" id="GO:0033202">
    <property type="term" value="C:DNA helicase complex"/>
    <property type="evidence" value="ECO:0007669"/>
    <property type="project" value="TreeGrafter"/>
</dbReference>
<comment type="catalytic activity">
    <reaction evidence="10">
        <text>ATP + H2O = ADP + phosphate + H(+)</text>
        <dbReference type="Rhea" id="RHEA:13065"/>
        <dbReference type="ChEBI" id="CHEBI:15377"/>
        <dbReference type="ChEBI" id="CHEBI:15378"/>
        <dbReference type="ChEBI" id="CHEBI:30616"/>
        <dbReference type="ChEBI" id="CHEBI:43474"/>
        <dbReference type="ChEBI" id="CHEBI:456216"/>
        <dbReference type="EC" id="5.6.2.4"/>
    </reaction>
</comment>
<comment type="catalytic activity">
    <reaction evidence="8">
        <text>Couples ATP hydrolysis with the unwinding of duplex DNA by translocating in the 3'-5' direction.</text>
        <dbReference type="EC" id="5.6.2.4"/>
    </reaction>
</comment>
<dbReference type="PROSITE" id="PS51217">
    <property type="entry name" value="UVRD_HELICASE_CTER"/>
    <property type="match status" value="1"/>
</dbReference>
<evidence type="ECO:0000256" key="8">
    <source>
        <dbReference type="ARBA" id="ARBA00034617"/>
    </source>
</evidence>
<dbReference type="Gene3D" id="1.10.486.10">
    <property type="entry name" value="PCRA, domain 4"/>
    <property type="match status" value="1"/>
</dbReference>
<dbReference type="GO" id="GO:0000725">
    <property type="term" value="P:recombinational repair"/>
    <property type="evidence" value="ECO:0007669"/>
    <property type="project" value="TreeGrafter"/>
</dbReference>
<dbReference type="AlphaFoldDB" id="A0AA46I5Z2"/>
<keyword evidence="3 11" id="KW-0378">Hydrolase</keyword>
<keyword evidence="2 11" id="KW-0547">Nucleotide-binding</keyword>
<dbReference type="FunFam" id="1.10.486.10:FF:000003">
    <property type="entry name" value="ATP-dependent DNA helicase"/>
    <property type="match status" value="1"/>
</dbReference>
<reference evidence="14 15" key="1">
    <citation type="submission" date="2019-03" db="EMBL/GenBank/DDBJ databases">
        <title>Genomic Encyclopedia of Type Strains, Phase IV (KMG-IV): sequencing the most valuable type-strain genomes for metagenomic binning, comparative biology and taxonomic classification.</title>
        <authorList>
            <person name="Goeker M."/>
        </authorList>
    </citation>
    <scope>NUCLEOTIDE SEQUENCE [LARGE SCALE GENOMIC DNA]</scope>
    <source>
        <strain evidence="14 15">DSM 100055</strain>
    </source>
</reference>
<dbReference type="SUPFAM" id="SSF52540">
    <property type="entry name" value="P-loop containing nucleoside triphosphate hydrolases"/>
    <property type="match status" value="1"/>
</dbReference>
<dbReference type="RefSeq" id="WP_134112471.1">
    <property type="nucleotide sequence ID" value="NZ_SOBG01000002.1"/>
</dbReference>
<keyword evidence="5 11" id="KW-0067">ATP-binding</keyword>
<sequence>MSILDNLNENQRKAAEIIEGPLLILAGAGSGKTRTLTYRIAHMIKEKNIEPYFILAVTFTNKAAKEMKERVESLVGIEGEKVMISTFHSFGVRLLRMYAKYIGYDSNFGIYDSDDQLSIVKRILKEIGREINLTPNKIVSIISKAKEDGITPEEFEEKRVFFHDYKTIAEVYKRYQKELLKNNSMDFSDLLIYTNKLLDIEEVKEKLQNRYKYIMVDEYQDTNDIQYQIVTKIALKYRNLCVVGDEDQSIYGFRGANIDNILNFEKDYKDAKVIKLERNYRSTEIILEAANSVIKNNTTSKGKKLWTDKKSKDLITVYEAKNGIDEAYFVAHNIIKNVDNGRNYREFTILYRTNAQSRIFEEVFLKHNLPYKIFGGMQFYQRKEIKDILAYLNVINNPNDDVSLLRIINVPNRKIGARTIEKIRDIQYKKGISLFETLKYIEEATSVRSNTKNSIIELYNFFKTLIEEKEFLSVTEIFDEVIEKTRYLDSLEEEVRVENVLELKNSIIEQETRENNIQLSEYLENISLVSTTDNLEENQDYIKLMTIHNSKGLEFPVVYLVGMEEDIFPGKKVEFDDKELEEERRLCYVAITRAEEKLVITYANERNIYGRIDSFRDKSRFLDEIPMNLLKYINRKEEKTIIKKEKSKKIENFNPFSLKNKGLFNVGDKIYHNKFGNGIIKNIEENKRLIIKFKYEEKKIAIAVAEKVLKKI</sequence>
<comment type="similarity">
    <text evidence="1">Belongs to the helicase family. UvrD subfamily.</text>
</comment>
<evidence type="ECO:0000256" key="1">
    <source>
        <dbReference type="ARBA" id="ARBA00009922"/>
    </source>
</evidence>
<dbReference type="InterPro" id="IPR013986">
    <property type="entry name" value="DExx_box_DNA_helicase_dom_sf"/>
</dbReference>
<evidence type="ECO:0000256" key="2">
    <source>
        <dbReference type="ARBA" id="ARBA00022741"/>
    </source>
</evidence>
<dbReference type="GO" id="GO:0005829">
    <property type="term" value="C:cytosol"/>
    <property type="evidence" value="ECO:0007669"/>
    <property type="project" value="TreeGrafter"/>
</dbReference>
<accession>A0AA46I5Z2</accession>
<feature type="domain" description="UvrD-like helicase C-terminal" evidence="13">
    <location>
        <begin position="284"/>
        <end position="552"/>
    </location>
</feature>
<dbReference type="Proteomes" id="UP000294678">
    <property type="component" value="Unassembled WGS sequence"/>
</dbReference>
<evidence type="ECO:0000259" key="12">
    <source>
        <dbReference type="PROSITE" id="PS51198"/>
    </source>
</evidence>
<dbReference type="CDD" id="cd18807">
    <property type="entry name" value="SF1_C_UvrD"/>
    <property type="match status" value="1"/>
</dbReference>
<dbReference type="InterPro" id="IPR000212">
    <property type="entry name" value="DNA_helicase_UvrD/REP"/>
</dbReference>
<feature type="binding site" evidence="11">
    <location>
        <begin position="26"/>
        <end position="33"/>
    </location>
    <ligand>
        <name>ATP</name>
        <dbReference type="ChEBI" id="CHEBI:30616"/>
    </ligand>
</feature>
<evidence type="ECO:0000256" key="7">
    <source>
        <dbReference type="ARBA" id="ARBA00023235"/>
    </source>
</evidence>
<dbReference type="InterPro" id="IPR014016">
    <property type="entry name" value="UvrD-like_ATP-bd"/>
</dbReference>
<dbReference type="EC" id="5.6.2.4" evidence="9"/>
<evidence type="ECO:0000256" key="6">
    <source>
        <dbReference type="ARBA" id="ARBA00023125"/>
    </source>
</evidence>
<dbReference type="EMBL" id="SOBG01000002">
    <property type="protein sequence ID" value="TDT71877.1"/>
    <property type="molecule type" value="Genomic_DNA"/>
</dbReference>
<dbReference type="InterPro" id="IPR014017">
    <property type="entry name" value="DNA_helicase_UvrD-like_C"/>
</dbReference>
<dbReference type="Gene3D" id="1.10.10.160">
    <property type="match status" value="1"/>
</dbReference>
<evidence type="ECO:0000259" key="13">
    <source>
        <dbReference type="PROSITE" id="PS51217"/>
    </source>
</evidence>